<organism evidence="1 2">
    <name type="scientific">Sparassis crispa</name>
    <dbReference type="NCBI Taxonomy" id="139825"/>
    <lineage>
        <taxon>Eukaryota</taxon>
        <taxon>Fungi</taxon>
        <taxon>Dikarya</taxon>
        <taxon>Basidiomycota</taxon>
        <taxon>Agaricomycotina</taxon>
        <taxon>Agaricomycetes</taxon>
        <taxon>Polyporales</taxon>
        <taxon>Sparassidaceae</taxon>
        <taxon>Sparassis</taxon>
    </lineage>
</organism>
<dbReference type="GeneID" id="38782553"/>
<accession>A0A401GTV2</accession>
<name>A0A401GTV2_9APHY</name>
<protein>
    <submittedName>
        <fullName evidence="1">Uncharacterized protein</fullName>
    </submittedName>
</protein>
<gene>
    <name evidence="1" type="ORF">SCP_0801550</name>
</gene>
<reference evidence="1 2" key="1">
    <citation type="journal article" date="2018" name="Sci. Rep.">
        <title>Genome sequence of the cauliflower mushroom Sparassis crispa (Hanabiratake) and its association with beneficial usage.</title>
        <authorList>
            <person name="Kiyama R."/>
            <person name="Furutani Y."/>
            <person name="Kawaguchi K."/>
            <person name="Nakanishi T."/>
        </authorList>
    </citation>
    <scope>NUCLEOTIDE SEQUENCE [LARGE SCALE GENOMIC DNA]</scope>
</reference>
<keyword evidence="2" id="KW-1185">Reference proteome</keyword>
<dbReference type="AlphaFoldDB" id="A0A401GTV2"/>
<sequence>MSPTGVFIRSTINETPESGSHTLAAFSPDIVPLGDTHVPTADIAVTYDHFIAHEVEPNERSSLIYVRGRALKSTQVDTVISLRAVQNELILWPQIWEQAPVVGETVLHAKHKDEGILDPPDVSRSIFSEVIAVVVSDHPIKYRHPRDPHRHDAFVAISKDAPGPVTLPSGRVENWRDLVKVVGNNPSITLYNVVFADPLSAHVTLNTRFRLFENVQKTVKLAFVVEACTYFRTPHTGLEASLSFIGALPDNSNFSFKRPRVPLHPSSTDTETTIDVPAGVDGTLTLEVFNPQELNLGNDTSVSVAVYAVISVQGAEDHVLLGAEHVIFDANTRVKKLLRRHEARAVKASARVKASVFAKASAQSKESTDTSSDTYPFYFRCSTSDGPTFPREGITWHSPDIQPLGTAPDGNILSDLGSNNYTVDVSSQKQINTVQGTSNYIYIRGTTTTTDHTSGQIRLFAVPSSVLLHPSQYVNYSINDYDEDGEPYKAIRKYSTSAAEKPLIITKPFNHNNPTPPSGADHWCYISECRPDGEDENGDEYEWPHEYSGDFATCDEFATWIRNQPYVIQRNTSFVTNPDADSQHFRTCFTIPTKFSKKDQFAFQVRAINCPVGSEFSMDSDDADIQLGKTTVANSDVSSGPNFSGKEPGYSCQVNIHWYAKGTTVKSGQRLEGNLVHKSKVTSAAAQKSKKNNLSTSSKAATFTVGHDYPNLKASETKGPKKIGGAFVQLAAGAIHSRKAAVYEEILIGSDILQFKSS</sequence>
<dbReference type="InParanoid" id="A0A401GTV2"/>
<dbReference type="OrthoDB" id="3061238at2759"/>
<proteinExistence type="predicted"/>
<comment type="caution">
    <text evidence="1">The sequence shown here is derived from an EMBL/GenBank/DDBJ whole genome shotgun (WGS) entry which is preliminary data.</text>
</comment>
<evidence type="ECO:0000313" key="1">
    <source>
        <dbReference type="EMBL" id="GBE85636.1"/>
    </source>
</evidence>
<dbReference type="EMBL" id="BFAD01000008">
    <property type="protein sequence ID" value="GBE85636.1"/>
    <property type="molecule type" value="Genomic_DNA"/>
</dbReference>
<dbReference type="RefSeq" id="XP_027616549.1">
    <property type="nucleotide sequence ID" value="XM_027760748.1"/>
</dbReference>
<dbReference type="Proteomes" id="UP000287166">
    <property type="component" value="Unassembled WGS sequence"/>
</dbReference>
<evidence type="ECO:0000313" key="2">
    <source>
        <dbReference type="Proteomes" id="UP000287166"/>
    </source>
</evidence>